<feature type="site" description="Contributes to redox potential value" evidence="5">
    <location>
        <position position="47"/>
    </location>
</feature>
<feature type="active site" description="Nucleophile" evidence="5">
    <location>
        <position position="45"/>
    </location>
</feature>
<dbReference type="AlphaFoldDB" id="A0A8U0I1J8"/>
<evidence type="ECO:0000256" key="5">
    <source>
        <dbReference type="PIRSR" id="PIRSR000077-1"/>
    </source>
</evidence>
<dbReference type="GO" id="GO:0005737">
    <property type="term" value="C:cytoplasm"/>
    <property type="evidence" value="ECO:0007669"/>
    <property type="project" value="TreeGrafter"/>
</dbReference>
<geneLocation type="plasmid" evidence="9 10">
    <name>unnamed2</name>
</geneLocation>
<dbReference type="FunFam" id="3.40.30.10:FF:000001">
    <property type="entry name" value="Thioredoxin"/>
    <property type="match status" value="1"/>
</dbReference>
<organism evidence="9 10">
    <name type="scientific">Halorussus limi</name>
    <dbReference type="NCBI Taxonomy" id="2938695"/>
    <lineage>
        <taxon>Archaea</taxon>
        <taxon>Methanobacteriati</taxon>
        <taxon>Methanobacteriota</taxon>
        <taxon>Stenosarchaea group</taxon>
        <taxon>Halobacteria</taxon>
        <taxon>Halobacteriales</taxon>
        <taxon>Haladaptataceae</taxon>
        <taxon>Halorussus</taxon>
    </lineage>
</organism>
<gene>
    <name evidence="9" type="primary">trxA</name>
    <name evidence="9" type="ORF">M0R89_20860</name>
</gene>
<dbReference type="PANTHER" id="PTHR45663:SF11">
    <property type="entry name" value="GEO12009P1"/>
    <property type="match status" value="1"/>
</dbReference>
<evidence type="ECO:0000256" key="2">
    <source>
        <dbReference type="ARBA" id="ARBA00022982"/>
    </source>
</evidence>
<dbReference type="NCBIfam" id="TIGR01068">
    <property type="entry name" value="thioredoxin"/>
    <property type="match status" value="1"/>
</dbReference>
<feature type="site" description="Deprotonates C-terminal active site Cys" evidence="5">
    <location>
        <position position="39"/>
    </location>
</feature>
<keyword evidence="1" id="KW-0813">Transport</keyword>
<dbReference type="CDD" id="cd02947">
    <property type="entry name" value="TRX_family"/>
    <property type="match status" value="1"/>
</dbReference>
<dbReference type="PROSITE" id="PS51352">
    <property type="entry name" value="THIOREDOXIN_2"/>
    <property type="match status" value="1"/>
</dbReference>
<dbReference type="InterPro" id="IPR017937">
    <property type="entry name" value="Thioredoxin_CS"/>
</dbReference>
<dbReference type="Gene3D" id="3.40.30.10">
    <property type="entry name" value="Glutaredoxin"/>
    <property type="match status" value="1"/>
</dbReference>
<keyword evidence="4 6" id="KW-0676">Redox-active center</keyword>
<dbReference type="RefSeq" id="WP_248652946.1">
    <property type="nucleotide sequence ID" value="NZ_CP096661.1"/>
</dbReference>
<dbReference type="InterPro" id="IPR005746">
    <property type="entry name" value="Thioredoxin"/>
</dbReference>
<feature type="disulfide bond" description="Redox-active" evidence="6">
    <location>
        <begin position="45"/>
        <end position="48"/>
    </location>
</feature>
<dbReference type="KEGG" id="halx:M0R89_20860"/>
<evidence type="ECO:0000259" key="8">
    <source>
        <dbReference type="PROSITE" id="PS51352"/>
    </source>
</evidence>
<feature type="site" description="Contributes to redox potential value" evidence="5">
    <location>
        <position position="46"/>
    </location>
</feature>
<name>A0A8U0I1J8_9EURY</name>
<protein>
    <submittedName>
        <fullName evidence="9">Thioredoxin</fullName>
    </submittedName>
</protein>
<dbReference type="GO" id="GO:0015035">
    <property type="term" value="F:protein-disulfide reductase activity"/>
    <property type="evidence" value="ECO:0007669"/>
    <property type="project" value="InterPro"/>
</dbReference>
<keyword evidence="10" id="KW-1185">Reference proteome</keyword>
<dbReference type="EMBL" id="CP096661">
    <property type="protein sequence ID" value="UPV76913.1"/>
    <property type="molecule type" value="Genomic_DNA"/>
</dbReference>
<evidence type="ECO:0000313" key="9">
    <source>
        <dbReference type="EMBL" id="UPV76913.1"/>
    </source>
</evidence>
<dbReference type="PROSITE" id="PS00194">
    <property type="entry name" value="THIOREDOXIN_1"/>
    <property type="match status" value="1"/>
</dbReference>
<dbReference type="SUPFAM" id="SSF52833">
    <property type="entry name" value="Thioredoxin-like"/>
    <property type="match status" value="1"/>
</dbReference>
<evidence type="ECO:0000256" key="7">
    <source>
        <dbReference type="SAM" id="MobiDB-lite"/>
    </source>
</evidence>
<proteinExistence type="predicted"/>
<accession>A0A8U0I1J8</accession>
<evidence type="ECO:0000313" key="10">
    <source>
        <dbReference type="Proteomes" id="UP000830729"/>
    </source>
</evidence>
<dbReference type="PRINTS" id="PR00421">
    <property type="entry name" value="THIOREDOXIN"/>
</dbReference>
<keyword evidence="9" id="KW-0614">Plasmid</keyword>
<evidence type="ECO:0000256" key="3">
    <source>
        <dbReference type="ARBA" id="ARBA00023157"/>
    </source>
</evidence>
<keyword evidence="2" id="KW-0249">Electron transport</keyword>
<keyword evidence="3 6" id="KW-1015">Disulfide bond</keyword>
<feature type="region of interest" description="Disordered" evidence="7">
    <location>
        <begin position="1"/>
        <end position="22"/>
    </location>
</feature>
<evidence type="ECO:0000256" key="4">
    <source>
        <dbReference type="ARBA" id="ARBA00023284"/>
    </source>
</evidence>
<dbReference type="InterPro" id="IPR013766">
    <property type="entry name" value="Thioredoxin_domain"/>
</dbReference>
<dbReference type="GeneID" id="72187705"/>
<feature type="active site" description="Nucleophile" evidence="5">
    <location>
        <position position="48"/>
    </location>
</feature>
<dbReference type="PIRSF" id="PIRSF000077">
    <property type="entry name" value="Thioredoxin"/>
    <property type="match status" value="1"/>
</dbReference>
<dbReference type="Pfam" id="PF00085">
    <property type="entry name" value="Thioredoxin"/>
    <property type="match status" value="1"/>
</dbReference>
<reference evidence="9 10" key="1">
    <citation type="submission" date="2022-04" db="EMBL/GenBank/DDBJ databases">
        <title>Diverse halophilic archaea isolated from saline environments.</title>
        <authorList>
            <person name="Cui H.-L."/>
        </authorList>
    </citation>
    <scope>NUCLEOTIDE SEQUENCE [LARGE SCALE GENOMIC DNA]</scope>
    <source>
        <strain evidence="9 10">XZYJT49</strain>
        <plasmid evidence="9 10">unnamed2</plasmid>
    </source>
</reference>
<feature type="domain" description="Thioredoxin" evidence="8">
    <location>
        <begin position="7"/>
        <end position="119"/>
    </location>
</feature>
<dbReference type="PANTHER" id="PTHR45663">
    <property type="entry name" value="GEO12009P1"/>
    <property type="match status" value="1"/>
</dbReference>
<sequence>MTVDTASNSGTDVPTEPVNVGSETELNELVDDSGVVLADFYADWCGPCQMLAPIVDNLAAETDAVVAKIDVDANQQLAKAYGVRGVPTLVLFADGQQVEEIVGVQAEEQLRELIQNYTEE</sequence>
<feature type="compositionally biased region" description="Polar residues" evidence="7">
    <location>
        <begin position="1"/>
        <end position="12"/>
    </location>
</feature>
<evidence type="ECO:0000256" key="6">
    <source>
        <dbReference type="PIRSR" id="PIRSR000077-4"/>
    </source>
</evidence>
<dbReference type="Proteomes" id="UP000830729">
    <property type="component" value="Plasmid unnamed2"/>
</dbReference>
<evidence type="ECO:0000256" key="1">
    <source>
        <dbReference type="ARBA" id="ARBA00022448"/>
    </source>
</evidence>
<dbReference type="InterPro" id="IPR036249">
    <property type="entry name" value="Thioredoxin-like_sf"/>
</dbReference>